<dbReference type="EMBL" id="HF951689">
    <property type="protein sequence ID" value="CCW35734.1"/>
    <property type="molecule type" value="Genomic_DNA"/>
</dbReference>
<accession>S0EWE1</accession>
<keyword evidence="1" id="KW-0812">Transmembrane</keyword>
<reference evidence="3" key="1">
    <citation type="submission" date="2013-03" db="EMBL/GenBank/DDBJ databases">
        <title>Genome sequence of Chthonomonas calidirosea, the first sequenced genome from the Armatimonadetes phylum (formally candidate division OP10).</title>
        <authorList>
            <person name="Lee K.C.Y."/>
            <person name="Morgan X.C."/>
            <person name="Dunfield P.F."/>
            <person name="Tamas I."/>
            <person name="Houghton K.M."/>
            <person name="Vyssotski M."/>
            <person name="Ryan J.L.J."/>
            <person name="Lagutin K."/>
            <person name="McDonald I.R."/>
            <person name="Stott M.B."/>
        </authorList>
    </citation>
    <scope>NUCLEOTIDE SEQUENCE [LARGE SCALE GENOMIC DNA]</scope>
    <source>
        <strain evidence="3">DSM 23976 / ICMP 18418 / T49</strain>
    </source>
</reference>
<gene>
    <name evidence="2" type="ORF">CCALI_01926</name>
</gene>
<name>S0EWE1_CHTCT</name>
<dbReference type="Proteomes" id="UP000014227">
    <property type="component" value="Chromosome I"/>
</dbReference>
<evidence type="ECO:0000313" key="2">
    <source>
        <dbReference type="EMBL" id="CCW35734.1"/>
    </source>
</evidence>
<keyword evidence="1" id="KW-1133">Transmembrane helix</keyword>
<feature type="transmembrane region" description="Helical" evidence="1">
    <location>
        <begin position="66"/>
        <end position="87"/>
    </location>
</feature>
<evidence type="ECO:0000313" key="3">
    <source>
        <dbReference type="Proteomes" id="UP000014227"/>
    </source>
</evidence>
<dbReference type="PATRIC" id="fig|1303518.3.peg.1982"/>
<dbReference type="InParanoid" id="S0EWE1"/>
<evidence type="ECO:0000256" key="1">
    <source>
        <dbReference type="SAM" id="Phobius"/>
    </source>
</evidence>
<proteinExistence type="predicted"/>
<keyword evidence="1" id="KW-0472">Membrane</keyword>
<dbReference type="RefSeq" id="WP_016483259.1">
    <property type="nucleotide sequence ID" value="NC_021487.1"/>
</dbReference>
<organism evidence="2 3">
    <name type="scientific">Chthonomonas calidirosea (strain DSM 23976 / ICMP 18418 / T49)</name>
    <dbReference type="NCBI Taxonomy" id="1303518"/>
    <lineage>
        <taxon>Bacteria</taxon>
        <taxon>Bacillati</taxon>
        <taxon>Armatimonadota</taxon>
        <taxon>Chthonomonadia</taxon>
        <taxon>Chthonomonadales</taxon>
        <taxon>Chthonomonadaceae</taxon>
        <taxon>Chthonomonas</taxon>
    </lineage>
</organism>
<dbReference type="KEGG" id="ccz:CCALI_01926"/>
<dbReference type="AlphaFoldDB" id="S0EWE1"/>
<keyword evidence="3" id="KW-1185">Reference proteome</keyword>
<dbReference type="HOGENOM" id="CLU_2421654_0_0_0"/>
<sequence>MERIRCPHCGAVNQDATPQDPCWQCGKTLGDPPEEGASPPQKEMPVKLTLEERVALRKAQKQRSSALPTLFLIVALLVIVLIVLFLLHPWR</sequence>
<dbReference type="STRING" id="454171.CP488_02168"/>
<protein>
    <submittedName>
        <fullName evidence="2">Uncharacterized protein</fullName>
    </submittedName>
</protein>